<comment type="caution">
    <text evidence="14">The sequence shown here is derived from an EMBL/GenBank/DDBJ whole genome shotgun (WGS) entry which is preliminary data.</text>
</comment>
<comment type="subcellular location">
    <subcellularLocation>
        <location evidence="1">Nucleus</location>
        <location evidence="1">Nucleolus</location>
    </subcellularLocation>
    <subcellularLocation>
        <location evidence="2">Nucleus</location>
        <location evidence="2">Nucleoplasm</location>
    </subcellularLocation>
</comment>
<feature type="region of interest" description="Disordered" evidence="11">
    <location>
        <begin position="273"/>
        <end position="298"/>
    </location>
</feature>
<feature type="compositionally biased region" description="Acidic residues" evidence="11">
    <location>
        <begin position="4614"/>
        <end position="4638"/>
    </location>
</feature>
<dbReference type="GO" id="GO:0005730">
    <property type="term" value="C:nucleolus"/>
    <property type="evidence" value="ECO:0007669"/>
    <property type="project" value="UniProtKB-SubCell"/>
</dbReference>
<dbReference type="PROSITE" id="PS00675">
    <property type="entry name" value="SIGMA54_INTERACT_1"/>
    <property type="match status" value="1"/>
</dbReference>
<feature type="compositionally biased region" description="Acidic residues" evidence="11">
    <location>
        <begin position="454"/>
        <end position="468"/>
    </location>
</feature>
<feature type="compositionally biased region" description="Acidic residues" evidence="11">
    <location>
        <begin position="4244"/>
        <end position="4260"/>
    </location>
</feature>
<reference evidence="14 15" key="1">
    <citation type="submission" date="2016-07" db="EMBL/GenBank/DDBJ databases">
        <title>Pervasive Adenine N6-methylation of Active Genes in Fungi.</title>
        <authorList>
            <consortium name="DOE Joint Genome Institute"/>
            <person name="Mondo S.J."/>
            <person name="Dannebaum R.O."/>
            <person name="Kuo R.C."/>
            <person name="Labutti K."/>
            <person name="Haridas S."/>
            <person name="Kuo A."/>
            <person name="Salamov A."/>
            <person name="Ahrendt S.R."/>
            <person name="Lipzen A."/>
            <person name="Sullivan W."/>
            <person name="Andreopoulos W.B."/>
            <person name="Clum A."/>
            <person name="Lindquist E."/>
            <person name="Daum C."/>
            <person name="Ramamoorthy G.K."/>
            <person name="Gryganskyi A."/>
            <person name="Culley D."/>
            <person name="Magnuson J.K."/>
            <person name="James T.Y."/>
            <person name="O'Malley M.A."/>
            <person name="Stajich J.E."/>
            <person name="Spatafora J.W."/>
            <person name="Visel A."/>
            <person name="Grigoriev I.V."/>
        </authorList>
    </citation>
    <scope>NUCLEOTIDE SEQUENCE [LARGE SCALE GENOMIC DNA]</scope>
    <source>
        <strain evidence="14 15">PL171</strain>
    </source>
</reference>
<dbReference type="PROSITE" id="PS50191">
    <property type="entry name" value="CRAL_TRIO"/>
    <property type="match status" value="1"/>
</dbReference>
<dbReference type="CDD" id="cd00009">
    <property type="entry name" value="AAA"/>
    <property type="match status" value="2"/>
</dbReference>
<dbReference type="InterPro" id="IPR002035">
    <property type="entry name" value="VWF_A"/>
</dbReference>
<evidence type="ECO:0000256" key="6">
    <source>
        <dbReference type="ARBA" id="ARBA00022840"/>
    </source>
</evidence>
<proteinExistence type="inferred from homology"/>
<sequence length="5022" mass="558429">MPTAVPLEGSQPTFAITRVPADALSFIDDARHDPDLISGGIDTLTDLEIYKFWVGNNRDNEKAIEKLKATLEWRDSFNFASIATEDFSDIHESGKLYPLPSPSREGHTILIWRMRLHVPDPPNLQRMVRYIIYMTYFRWKLGLASDKLVIVACRDTVEAKNRDLVMAKQLAVIFSANFPETLVSLYLFPNHWIVSGLWAMVRPFLDPLTASKELNELTTPDNLPVSFGGTWKGESPGLDPELLIKGEKKEMPPVDVTELNSAHSAIAAINDNRHARPQPSHSPKGTPPVNHQSTAIMGAGPNNTNFHTEFRVPHVSRYHRAAATTMGAVMWFWMMYRAKQSSNAALAITDFRFDLSAPLAALHSIHSSNSRVSDLAAALSTNAAVPDRHAKLAILNGLSLALLDPLLTEDILRLFRPLVIDLVARLVNKTPEPETPSYSPDASKPGKRRRTQQEVDEASLVPDDDSSMDIDTPVLSSHDLSTHELTCIALAKLVLVAPQIKPLVVQYFASHPSPVDRLIRLSATSSPSSLSDVTATRASLGLVPLRAIALDPATPAAVRIPAAHVVAEYLRLTDADRSRFLDTSSKHVPESKYKMFALEQAAYVQRLQSGLGSEIPQADGDAWVVTGDHLTSNVVDVCGILLTTSPAPASLSRRPCLIANGLDSNSHHAPNLFSISLALSLGAPSCSKASPGRAKPPHRLACRSFAPPCHKDPFGRPIRRQIAAGHVRGHIHPGPIQMVAGVLTRAVEDGHWLVLEDMDLASKDVISVLVPLLEKRKVYVAQRGQEGGAAQGLGAGLWTHVQVKALPRDELAHVLTRRFPRLARLAPVMLDAFERVAAVYHDPANRSSYKSGGRYMSTRDLIKWCKRADRYVRPGDALEYASVVRDENVTEPLMREAIDVFVCMIPSMELRRRVVEVLGEALDVGEVKGAGWSTTDEAKFHAGRASLTITRTASLRSTGHSHPFATTAHAKRLLERIAVAVDFAEPVLLVGETGTGKTTVVQHLARPANVAAMVAPLIEEFYPLFGATFSVKKNAKFLDLVKRAQVKSKYEGLVTLFAQACKMAADRFDKHDASAAAADDGMAADAKAPSKKVAADPTLRAEWKDFALRVDEVKGMVSAANKLFFSFVEGTLVSAIRKGEWVLLDEVNLASGETLESLSGLLEEHGSLLLTERGDEQVVPRHAEFRLFACMNPATDVGKRDLPIGLRNRFSEVYVESPDAYLEDLTLIVKSYLDGVAHADPSVVDHVVQLYLEAKRLAESVLYDGAGTRPHFSLRTLSRALSFASTVAPMYGVRRALYEGFAMTFVTLLDVASQATLEAVMDSVLCAGKAKHVLAKSTPAPANTDAYVQFGAYWLPRGPYEPPEAEQAKRAAYVMTPSVQRNLGNLARAVMTVRYPVLIQGPTSSGKTSMIEHLAHVTHHKFVRINNHEHTDLQEYLGCYVSDDQGKLVFKEGALVTALKEGHWIVLDELNLAPTDVLEALNRLLDDNRELFIPETQQVVRPHPHFMLFATQNPPSYGGRKVLSRAFRNRFLELHFDDLPDDELHTILAGRCKIAPSYAKAIIAVYQELRRRRQESRLFDGKSSFITLRDLFRWANRPATNYQTLAENGWMILGERVRSHVERRLVVDVLQGMKKGIVIDPLALYERIFAQFQDRIAQLEHLSASIVWNKTMKRLFSLVVSCIANQEPILLVGETGCGKTTVCQVIAELEARQLVIVNCHQHSETSDFIGSQRPAREHHHQHHHHSEQQQQDIEVDHKDKSTENNKAKLFEWQDGPLVQAMKQGHYFLLDEVSLADDSVLERLNSVLEPSRALLIAEKGGDVEQVTAVDAFRFLATMNPGGDYGKKELSPALRNRFTEIWTDQVEDYHDLHEIVAAKLKGDTQTATAILDYVTWFKEACRHDHIGVVISMRDLIAWAEFVMASRETLGTANAFLHGGCMVLLDGIKSTTFAAKCLAELEAKAGAQVQAMTQVVAEGVFGIGAFTIPLGAHPVSAARHTLNAPTSRENLLRVLRALQIPSKAILLEGSPGVGKTSLVSALAHLSGHKLVRINLSEQTDLIDLFGSDLPVEGGQAGEFAWRDGPFLSAMKAGDWVLLDELNLASQSVLEGLNACLDHRGSVYLPELDRSFDKHPDFRIFGAQNPLEEGGGRRGLPKSFLNRFTQVHVRALTDEDLMIIVNDMYPNVAASSSVVQQMLEFNSQLHHTTMVTREFGMAGSPWEFNLRDVLRWLELMEKTGVSDPATFLDVLYLQRMQTDADRVKTLQLWNQVTGSHAVPSNPALQVTSDGVELGLAHISRLADHGPIDEVPPHVLVPHTMLRPLQALLTSIQAGWMSMVVGPSGCGKTALVRTAAALTGHPLVEFAMNSSVDALELLGGFEQVDRNRCLEQLTRTLSARSSALLARFAHDGSSLDADALAQLSAYQRVAATQLSEDQLQHWIDLIAYASGAAASVTGTNPDAERESHMHLLAKYKQLSSTAGKFEWVDGVLLDAVQNGKWLLLDNANLCSPSVLDRLNPLFEASLHRHLLINERGQTQDGKFVMVEPHPNFRMFMTLDPKFGQISRAMRNRGIEVALVDSQWMHDPYLLTQLLEVKGVQEPVLRTEMLTRFTRHASREFVMAVDHTLDLLQRGFRASHAVAFVAHHSQVHHLHDHAPECVPEQLVPHPPLLLQHSEPSLMHAKTSYLSSPLTPVDHLEVAMDCLVEQPDLTHWKQWLHVWIDWCRDSSIAVPGPRVDTDRLLQLVDRMSSHISQLPAGHHVLVRCVLQYTKLKLAQEQVFSQTGSLKLSKMNMIQRSHCAHAFPHRLSSVEASPTLAALYPTLLALEKGVINAVASFEDAMLHVLLWSWSLWNQCLVASEINLDLLDAHVSQLLEATNDSVAFSNLHVQLRQLQLTYAGDMEASQAVWLRLHPWAVRTADLYEPVMDMLNIDRGCLPADLCNLTVDALTNVFLGDASQQALLLDDLPRLLQIIAPFRSKATAADPAPVDAAPANEEDCNNLLVVGGGDEDDLASIRLLVSQGEQTEAARSAALQKWVWSASVVQVIAHAAHRADMDLPPTCARFSESHAPSLAELVHFRLLQWSLSNSSAVERSWNMVYVDLRRVLYDQPLWQPRPTLLSSELVAACDHASVIDMDATIQRLKLLQLDLAVLERDLLAARIQLLQGMPVHQPLGLAFMESAIPTSPLDPATRFSLVHHYTKKLESTLQLELQEVQETSRQLYLRPANANEQLKQLFGEFRSLLSSLTNEQSFLTQLVQGSILSVQRADSIAVVQRTLNMFVSRTSANYPLFMDLLEPVYSGIHDVLHGLRLVAMSHAQDSAELVQLAALPAIRPASLQSLIDFACSPDNTQGTVLPLVDVLLERFQQKRDEDNRRRKEQDATFKEEIDWFKLEDDPFTAGLKRESGLNGEAAEDGAGPTIKQRERQASERFSSLVYRAFTVYQELFGNWSSAHRLESIPAQDHCAPRSSGLTHIVAMLANHKRMTNPVDETKYDFYRHANLKEVARLKNILLVTVAHRLAEFPAAMPLIKFVQSLEYLLEKCDEWEKFAAKHVSIREHMDAISSLIIDWRRLELFNWANLLDYFDAQEKKEGSPWWLHLYSVLVYASGINSQDLVSSLDEFIMSSTVGQLELRLEILAALNRHFKVEVLANTHDYYAQFVPHVKQHISKQRVEIEKELKDQFKIASWKDVNVYALKQSAQRTHRQLNKCLRKYRLVLQEPLLSLIGQKSDGVQAIVRHSRWVASRDAKLGVILSKSRQLSALVAPMPLPLVDFTQELIEGIREFKKETDSITDKLAKHESTTMLQIRKKAYPICSSKSQLTFAPLVDAAKSYHLRMIALMQSMPEMMGQRSEDIQVNQAERALGYATDFFKLATTERRHLTPALNELAQLATLANHLETMTNASSVPSTFAQQSTVSSEILTQSTLAIMCQRVTTLNILSSNAKTAVEDMCATVLGFIRRFRATYPDSKVELHDAELLQEWATAKETARQDLLELARECPRDAIILRGIVEYLEPQSANVQVDDGTVTVEEIVTAGQQVIEAIMVQLQHLYQFNSHLASLAANDATATADSASSDLKVKAIHAAVVELLSKLASSPSVTQLVAVSPLTRPWRCLSHNQPLVWHQVKRVAPLVSNLAAAMHSTLFNVVQHHKTLAKAGYVVLINMTKLVRQGFCVPQSSDGDDDNAAGGQGDGQFEEADGTGIGQGSGNKDVSDEIEDEEQVLGLKDEEDQADESGDQERKENKKDEGMEMENDFDGDLEDLNLDGDEKQDQMPESADEEEEEGDDPDEAMDQVDNPEDHKVDESLWQDDEEQELREADDLENEKPEQQQLDQDDVDMNYEGHMDEDQDSPDADDKPPKDQKAQQQPEEVDQAESGEQQDEQDEDTLAEGELDGAESDDEDVSDPMDVDAEDDAKAQGAQEEEEEEQQEAAEGQEAKDEDKAMGPEDDESPEDESREVDMGMDESYDQQQDEQDSDGADDPDAADPMDVDQPEEVPPQDQEAAGVPESSAADAVQEEEEQEKDAADQSEDQTVKVGLSNRDDGQDDAAERTEDMAERGGQTEQEHADSNATAQDQQDPSSGREEEQRKSLGDAIREWRERLNMVERQQQQQQQQPESQGQEEDDKANYDQDEYEYVQEDDTDPSNEQTLGAAVKDQQMTLPPMPEEDEDEKDEAGDQDEFNADDANRQIQPDQSTGAMNQRDTDTSRDRNSHDMDTDETPYQVQPDGGAANGFDNEDELTEEAEAELRAEIAQDLAHHRRQPGQPAPELWHKYKAVTHHLALQLTEQLRLILEPTQAAKLTGDYKTGKRLNMKKIIPYIASDFKKDKIWLRRTKPSKRTYNVMLAVDDSESMADSQSVTLAFEAMAVLARAMSQLEVGQLAVAAFGEQVELVHPFERPFSDDAGAQALGQFTFAQQRTKVVKLLESAIQAFDQASLAASGTGEAWHLLLVLSDGVCEDHDKIRNLVRRAAERRVLVAFIVLDQKPEAESIMKMTSVAFEGGKVVMRRYMETFPFDFYIVLRDVSSFS</sequence>
<dbReference type="FunFam" id="3.40.50.300:FF:000712">
    <property type="entry name" value="Midasin"/>
    <property type="match status" value="1"/>
</dbReference>
<feature type="compositionally biased region" description="Acidic residues" evidence="11">
    <location>
        <begin position="4440"/>
        <end position="4488"/>
    </location>
</feature>
<evidence type="ECO:0000256" key="7">
    <source>
        <dbReference type="ARBA" id="ARBA00023186"/>
    </source>
</evidence>
<dbReference type="InterPro" id="IPR048617">
    <property type="entry name" value="MDN1_AAA_lid_4"/>
</dbReference>
<dbReference type="OrthoDB" id="5186at2759"/>
<dbReference type="InterPro" id="IPR027417">
    <property type="entry name" value="P-loop_NTPase"/>
</dbReference>
<gene>
    <name evidence="14" type="ORF">BCR44DRAFT_1497173</name>
</gene>
<feature type="region of interest" description="Disordered" evidence="11">
    <location>
        <begin position="1727"/>
        <end position="1755"/>
    </location>
</feature>
<feature type="compositionally biased region" description="Polar residues" evidence="11">
    <location>
        <begin position="279"/>
        <end position="298"/>
    </location>
</feature>
<dbReference type="Pfam" id="PF17867">
    <property type="entry name" value="AAA_lid_7"/>
    <property type="match status" value="3"/>
</dbReference>
<dbReference type="InterPro" id="IPR036465">
    <property type="entry name" value="vWFA_dom_sf"/>
</dbReference>
<accession>A0A1Y2HXV5</accession>
<feature type="compositionally biased region" description="Acidic residues" evidence="11">
    <location>
        <begin position="4363"/>
        <end position="4407"/>
    </location>
</feature>
<evidence type="ECO:0000256" key="1">
    <source>
        <dbReference type="ARBA" id="ARBA00004604"/>
    </source>
</evidence>
<dbReference type="Pfam" id="PF00650">
    <property type="entry name" value="CRAL_TRIO"/>
    <property type="match status" value="1"/>
</dbReference>
<evidence type="ECO:0000256" key="9">
    <source>
        <dbReference type="PIRNR" id="PIRNR010340"/>
    </source>
</evidence>
<feature type="coiled-coil region" evidence="10">
    <location>
        <begin position="3131"/>
        <end position="3158"/>
    </location>
</feature>
<dbReference type="FunFam" id="3.40.50.300:FF:000142">
    <property type="entry name" value="Midasin"/>
    <property type="match status" value="1"/>
</dbReference>
<keyword evidence="5 9" id="KW-0547">Nucleotide-binding</keyword>
<feature type="region of interest" description="Disordered" evidence="11">
    <location>
        <begin position="3397"/>
        <end position="3421"/>
    </location>
</feature>
<evidence type="ECO:0000259" key="12">
    <source>
        <dbReference type="PROSITE" id="PS50191"/>
    </source>
</evidence>
<dbReference type="EMBL" id="MCFL01000008">
    <property type="protein sequence ID" value="ORZ38563.1"/>
    <property type="molecule type" value="Genomic_DNA"/>
</dbReference>
<dbReference type="Pfam" id="PF17865">
    <property type="entry name" value="AAA_lid_5"/>
    <property type="match status" value="1"/>
</dbReference>
<protein>
    <recommendedName>
        <fullName evidence="4 9">Midasin</fullName>
    </recommendedName>
</protein>
<feature type="compositionally biased region" description="Acidic residues" evidence="11">
    <location>
        <begin position="4209"/>
        <end position="4231"/>
    </location>
</feature>
<evidence type="ECO:0000256" key="4">
    <source>
        <dbReference type="ARBA" id="ARBA00017143"/>
    </source>
</evidence>
<feature type="compositionally biased region" description="Polar residues" evidence="11">
    <location>
        <begin position="4682"/>
        <end position="4695"/>
    </location>
</feature>
<feature type="compositionally biased region" description="Basic residues" evidence="11">
    <location>
        <begin position="1736"/>
        <end position="1745"/>
    </location>
</feature>
<dbReference type="Pfam" id="PF00092">
    <property type="entry name" value="VWA"/>
    <property type="match status" value="1"/>
</dbReference>
<organism evidence="14 15">
    <name type="scientific">Catenaria anguillulae PL171</name>
    <dbReference type="NCBI Taxonomy" id="765915"/>
    <lineage>
        <taxon>Eukaryota</taxon>
        <taxon>Fungi</taxon>
        <taxon>Fungi incertae sedis</taxon>
        <taxon>Blastocladiomycota</taxon>
        <taxon>Blastocladiomycetes</taxon>
        <taxon>Blastocladiales</taxon>
        <taxon>Catenariaceae</taxon>
        <taxon>Catenaria</taxon>
    </lineage>
</organism>
<feature type="domain" description="VWFA" evidence="13">
    <location>
        <begin position="4836"/>
        <end position="5022"/>
    </location>
</feature>
<dbReference type="FunFam" id="3.40.50.300:FF:001887">
    <property type="entry name" value="Midasin"/>
    <property type="match status" value="1"/>
</dbReference>
<feature type="region of interest" description="Disordered" evidence="11">
    <location>
        <begin position="431"/>
        <end position="468"/>
    </location>
</feature>
<feature type="compositionally biased region" description="Basic and acidic residues" evidence="11">
    <location>
        <begin position="4348"/>
        <end position="4357"/>
    </location>
</feature>
<dbReference type="SUPFAM" id="SSF52087">
    <property type="entry name" value="CRAL/TRIO domain"/>
    <property type="match status" value="1"/>
</dbReference>
<dbReference type="InterPro" id="IPR001251">
    <property type="entry name" value="CRAL-TRIO_dom"/>
</dbReference>
<dbReference type="InterPro" id="IPR036865">
    <property type="entry name" value="CRAL-TRIO_dom_sf"/>
</dbReference>
<evidence type="ECO:0000256" key="2">
    <source>
        <dbReference type="ARBA" id="ARBA00004642"/>
    </source>
</evidence>
<dbReference type="InterPro" id="IPR011704">
    <property type="entry name" value="ATPase_dyneun-rel_AAA"/>
</dbReference>
<keyword evidence="15" id="KW-1185">Reference proteome</keyword>
<dbReference type="Proteomes" id="UP000193411">
    <property type="component" value="Unassembled WGS sequence"/>
</dbReference>
<dbReference type="SUPFAM" id="SSF52540">
    <property type="entry name" value="P-loop containing nucleoside triphosphate hydrolases"/>
    <property type="match status" value="6"/>
</dbReference>
<dbReference type="InterPro" id="IPR041190">
    <property type="entry name" value="Midasin_AAA_lid_5"/>
</dbReference>
<dbReference type="Gene3D" id="3.40.50.300">
    <property type="entry name" value="P-loop containing nucleotide triphosphate hydrolases"/>
    <property type="match status" value="6"/>
</dbReference>
<dbReference type="InterPro" id="IPR003593">
    <property type="entry name" value="AAA+_ATPase"/>
</dbReference>
<dbReference type="SMART" id="SM00382">
    <property type="entry name" value="AAA"/>
    <property type="match status" value="5"/>
</dbReference>
<feature type="compositionally biased region" description="Acidic residues" evidence="11">
    <location>
        <begin position="4659"/>
        <end position="4677"/>
    </location>
</feature>
<dbReference type="InterPro" id="IPR012099">
    <property type="entry name" value="Midasin"/>
</dbReference>
<feature type="compositionally biased region" description="Basic and acidic residues" evidence="11">
    <location>
        <begin position="4310"/>
        <end position="4322"/>
    </location>
</feature>
<dbReference type="GO" id="GO:0000055">
    <property type="term" value="P:ribosomal large subunit export from nucleus"/>
    <property type="evidence" value="ECO:0007669"/>
    <property type="project" value="TreeGrafter"/>
</dbReference>
<evidence type="ECO:0000256" key="10">
    <source>
        <dbReference type="SAM" id="Coils"/>
    </source>
</evidence>
<feature type="domain" description="CRAL-TRIO" evidence="12">
    <location>
        <begin position="84"/>
        <end position="235"/>
    </location>
</feature>
<evidence type="ECO:0000256" key="11">
    <source>
        <dbReference type="SAM" id="MobiDB-lite"/>
    </source>
</evidence>
<keyword evidence="7 9" id="KW-0143">Chaperone</keyword>
<dbReference type="GO" id="GO:0030687">
    <property type="term" value="C:preribosome, large subunit precursor"/>
    <property type="evidence" value="ECO:0007669"/>
    <property type="project" value="TreeGrafter"/>
</dbReference>
<evidence type="ECO:0000256" key="5">
    <source>
        <dbReference type="ARBA" id="ARBA00022741"/>
    </source>
</evidence>
<dbReference type="PANTHER" id="PTHR48103:SF2">
    <property type="entry name" value="MIDASIN"/>
    <property type="match status" value="1"/>
</dbReference>
<evidence type="ECO:0000256" key="3">
    <source>
        <dbReference type="ARBA" id="ARBA00007188"/>
    </source>
</evidence>
<name>A0A1Y2HXV5_9FUNG</name>
<dbReference type="SUPFAM" id="SSF53300">
    <property type="entry name" value="vWA-like"/>
    <property type="match status" value="1"/>
</dbReference>
<dbReference type="PROSITE" id="PS50234">
    <property type="entry name" value="VWFA"/>
    <property type="match status" value="1"/>
</dbReference>
<evidence type="ECO:0000259" key="13">
    <source>
        <dbReference type="PROSITE" id="PS50234"/>
    </source>
</evidence>
<dbReference type="InterPro" id="IPR040848">
    <property type="entry name" value="AAA_lid_7"/>
</dbReference>
<dbReference type="Pfam" id="PF07728">
    <property type="entry name" value="AAA_5"/>
    <property type="match status" value="6"/>
</dbReference>
<feature type="compositionally biased region" description="Basic and acidic residues" evidence="11">
    <location>
        <begin position="4575"/>
        <end position="4598"/>
    </location>
</feature>
<feature type="compositionally biased region" description="Basic and acidic residues" evidence="11">
    <location>
        <begin position="4534"/>
        <end position="4551"/>
    </location>
</feature>
<evidence type="ECO:0000313" key="14">
    <source>
        <dbReference type="EMBL" id="ORZ38563.1"/>
    </source>
</evidence>
<dbReference type="STRING" id="765915.A0A1Y2HXV5"/>
<feature type="compositionally biased region" description="Basic and acidic residues" evidence="11">
    <location>
        <begin position="4429"/>
        <end position="4439"/>
    </location>
</feature>
<dbReference type="Pfam" id="PF21108">
    <property type="entry name" value="MDN1_4th"/>
    <property type="match status" value="1"/>
</dbReference>
<feature type="compositionally biased region" description="Basic and acidic residues" evidence="11">
    <location>
        <begin position="4696"/>
        <end position="4709"/>
    </location>
</feature>
<dbReference type="PANTHER" id="PTHR48103">
    <property type="entry name" value="MIDASIN-RELATED"/>
    <property type="match status" value="1"/>
</dbReference>
<dbReference type="Gene3D" id="3.40.525.10">
    <property type="entry name" value="CRAL-TRIO lipid binding domain"/>
    <property type="match status" value="1"/>
</dbReference>
<feature type="region of interest" description="Disordered" evidence="11">
    <location>
        <begin position="4174"/>
        <end position="4733"/>
    </location>
</feature>
<keyword evidence="8 9" id="KW-0539">Nucleus</keyword>
<dbReference type="GO" id="GO:0005524">
    <property type="term" value="F:ATP binding"/>
    <property type="evidence" value="ECO:0007669"/>
    <property type="project" value="UniProtKB-KW"/>
</dbReference>
<keyword evidence="6 9" id="KW-0067">ATP-binding</keyword>
<feature type="compositionally biased region" description="Basic and acidic residues" evidence="11">
    <location>
        <begin position="4232"/>
        <end position="4243"/>
    </location>
</feature>
<evidence type="ECO:0000313" key="15">
    <source>
        <dbReference type="Proteomes" id="UP000193411"/>
    </source>
</evidence>
<dbReference type="InterPro" id="IPR025662">
    <property type="entry name" value="Sigma_54_int_dom_ATP-bd_1"/>
</dbReference>
<comment type="function">
    <text evidence="9">Nuclear chaperone required for maturation and nuclear export of pre-60S ribosome subunits.</text>
</comment>
<keyword evidence="10" id="KW-0175">Coiled coil</keyword>
<dbReference type="GO" id="GO:0005654">
    <property type="term" value="C:nucleoplasm"/>
    <property type="evidence" value="ECO:0007669"/>
    <property type="project" value="UniProtKB-SubCell"/>
</dbReference>
<dbReference type="Gene3D" id="3.40.50.410">
    <property type="entry name" value="von Willebrand factor, type A domain"/>
    <property type="match status" value="1"/>
</dbReference>
<comment type="similarity">
    <text evidence="3 9">Belongs to the midasin family.</text>
</comment>
<feature type="compositionally biased region" description="Polar residues" evidence="11">
    <location>
        <begin position="4563"/>
        <end position="4574"/>
    </location>
</feature>
<dbReference type="CDD" id="cd00170">
    <property type="entry name" value="SEC14"/>
    <property type="match status" value="1"/>
</dbReference>
<dbReference type="GO" id="GO:0000027">
    <property type="term" value="P:ribosomal large subunit assembly"/>
    <property type="evidence" value="ECO:0007669"/>
    <property type="project" value="InterPro"/>
</dbReference>
<feature type="compositionally biased region" description="Acidic residues" evidence="11">
    <location>
        <begin position="4509"/>
        <end position="4524"/>
    </location>
</feature>
<dbReference type="SMART" id="SM00327">
    <property type="entry name" value="VWA"/>
    <property type="match status" value="1"/>
</dbReference>
<feature type="compositionally biased region" description="Low complexity" evidence="11">
    <location>
        <begin position="4600"/>
        <end position="4613"/>
    </location>
</feature>
<dbReference type="PIRSF" id="PIRSF010340">
    <property type="entry name" value="Midasin"/>
    <property type="match status" value="1"/>
</dbReference>
<dbReference type="GO" id="GO:0016887">
    <property type="term" value="F:ATP hydrolysis activity"/>
    <property type="evidence" value="ECO:0007669"/>
    <property type="project" value="InterPro"/>
</dbReference>
<feature type="compositionally biased region" description="Acidic residues" evidence="11">
    <location>
        <begin position="4271"/>
        <end position="4291"/>
    </location>
</feature>
<evidence type="ECO:0000256" key="8">
    <source>
        <dbReference type="ARBA" id="ARBA00023242"/>
    </source>
</evidence>
<feature type="compositionally biased region" description="Acidic residues" evidence="11">
    <location>
        <begin position="4415"/>
        <end position="4424"/>
    </location>
</feature>